<dbReference type="InterPro" id="IPR020846">
    <property type="entry name" value="MFS_dom"/>
</dbReference>
<evidence type="ECO:0000256" key="6">
    <source>
        <dbReference type="ARBA" id="ARBA00023136"/>
    </source>
</evidence>
<keyword evidence="6 7" id="KW-0472">Membrane</keyword>
<keyword evidence="2" id="KW-0813">Transport</keyword>
<organism evidence="9 10">
    <name type="scientific">Paenibacillus baimaensis</name>
    <dbReference type="NCBI Taxonomy" id="2982185"/>
    <lineage>
        <taxon>Bacteria</taxon>
        <taxon>Bacillati</taxon>
        <taxon>Bacillota</taxon>
        <taxon>Bacilli</taxon>
        <taxon>Bacillales</taxon>
        <taxon>Paenibacillaceae</taxon>
        <taxon>Paenibacillus</taxon>
    </lineage>
</organism>
<evidence type="ECO:0000256" key="7">
    <source>
        <dbReference type="SAM" id="Phobius"/>
    </source>
</evidence>
<accession>A0ABT2UIZ6</accession>
<dbReference type="Gene3D" id="1.20.1720.10">
    <property type="entry name" value="Multidrug resistance protein D"/>
    <property type="match status" value="1"/>
</dbReference>
<dbReference type="Proteomes" id="UP001652445">
    <property type="component" value="Unassembled WGS sequence"/>
</dbReference>
<feature type="transmembrane region" description="Helical" evidence="7">
    <location>
        <begin position="222"/>
        <end position="241"/>
    </location>
</feature>
<dbReference type="PANTHER" id="PTHR43414:SF6">
    <property type="entry name" value="MULTIDRUG RESISTANCE PROTEIN MDTG"/>
    <property type="match status" value="1"/>
</dbReference>
<keyword evidence="5 7" id="KW-1133">Transmembrane helix</keyword>
<feature type="transmembrane region" description="Helical" evidence="7">
    <location>
        <begin position="261"/>
        <end position="281"/>
    </location>
</feature>
<keyword evidence="3" id="KW-1003">Cell membrane</keyword>
<dbReference type="InterPro" id="IPR001958">
    <property type="entry name" value="Tet-R_TetA/multi-R_MdtG-like"/>
</dbReference>
<protein>
    <submittedName>
        <fullName evidence="9">MFS transporter</fullName>
    </submittedName>
</protein>
<name>A0ABT2UIZ6_9BACL</name>
<proteinExistence type="predicted"/>
<feature type="transmembrane region" description="Helical" evidence="7">
    <location>
        <begin position="293"/>
        <end position="315"/>
    </location>
</feature>
<comment type="subcellular location">
    <subcellularLocation>
        <location evidence="1">Cell membrane</location>
        <topology evidence="1">Multi-pass membrane protein</topology>
    </subcellularLocation>
</comment>
<dbReference type="SUPFAM" id="SSF103473">
    <property type="entry name" value="MFS general substrate transporter"/>
    <property type="match status" value="1"/>
</dbReference>
<feature type="domain" description="Major facilitator superfamily (MFS) profile" evidence="8">
    <location>
        <begin position="16"/>
        <end position="404"/>
    </location>
</feature>
<dbReference type="PRINTS" id="PR01035">
    <property type="entry name" value="TCRTETA"/>
</dbReference>
<feature type="transmembrane region" description="Helical" evidence="7">
    <location>
        <begin position="21"/>
        <end position="41"/>
    </location>
</feature>
<comment type="caution">
    <text evidence="9">The sequence shown here is derived from an EMBL/GenBank/DDBJ whole genome shotgun (WGS) entry which is preliminary data.</text>
</comment>
<reference evidence="9 10" key="1">
    <citation type="submission" date="2022-09" db="EMBL/GenBank/DDBJ databases">
        <authorList>
            <person name="Han X.L."/>
            <person name="Wang Q."/>
            <person name="Lu T."/>
        </authorList>
    </citation>
    <scope>NUCLEOTIDE SEQUENCE [LARGE SCALE GENOMIC DNA]</scope>
    <source>
        <strain evidence="9 10">WQ 127069</strain>
    </source>
</reference>
<dbReference type="Gene3D" id="1.20.1250.20">
    <property type="entry name" value="MFS general substrate transporter like domains"/>
    <property type="match status" value="1"/>
</dbReference>
<evidence type="ECO:0000313" key="9">
    <source>
        <dbReference type="EMBL" id="MCU6793991.1"/>
    </source>
</evidence>
<feature type="transmembrane region" description="Helical" evidence="7">
    <location>
        <begin position="382"/>
        <end position="401"/>
    </location>
</feature>
<evidence type="ECO:0000256" key="5">
    <source>
        <dbReference type="ARBA" id="ARBA00022989"/>
    </source>
</evidence>
<feature type="transmembrane region" description="Helical" evidence="7">
    <location>
        <begin position="87"/>
        <end position="106"/>
    </location>
</feature>
<dbReference type="PROSITE" id="PS50850">
    <property type="entry name" value="MFS"/>
    <property type="match status" value="1"/>
</dbReference>
<dbReference type="InterPro" id="IPR036259">
    <property type="entry name" value="MFS_trans_sf"/>
</dbReference>
<keyword evidence="4 7" id="KW-0812">Transmembrane</keyword>
<feature type="transmembrane region" description="Helical" evidence="7">
    <location>
        <begin position="176"/>
        <end position="194"/>
    </location>
</feature>
<sequence>MRDWLATSMTNDWKISFRLLWGSHFLSVLSSMVIAPLLPFYMEQLGAVDQASILMWSGLSLAAPAVTAALTAPLWGRLGDRTSRKWMVVRALLGSALVLVAMGLATSPFQLFILRLLQGALGGVVDAVGALAASQAKPEEQGRVRGKLEGALAAGSMLGPLLGGMLFGWFGFNYLLLLLGGLLALWTLLCWVGLEESKSALSKAVKPVGMLKQLDGLVRERTIFIFLLAGICANFSLHGLLPVLPLHVKQHLTSPSQTAVWIGILQAVNWASAWMASTWWGRRNDRSPVNRTYFVASFLCSLAILVQAFAPGIAWFIPLRILQGFASSALIQSVFLMVTRASQGEQLGERLGFTRSTLFIGQIAGPLASGFLGGLYSTSSIFILHGCMMLAGGLLVLRFTARTDLRYHLSK</sequence>
<keyword evidence="10" id="KW-1185">Reference proteome</keyword>
<evidence type="ECO:0000313" key="10">
    <source>
        <dbReference type="Proteomes" id="UP001652445"/>
    </source>
</evidence>
<dbReference type="RefSeq" id="WP_262685220.1">
    <property type="nucleotide sequence ID" value="NZ_JAOQIO010000074.1"/>
</dbReference>
<dbReference type="PANTHER" id="PTHR43414">
    <property type="entry name" value="MULTIDRUG RESISTANCE PROTEIN MDTG"/>
    <property type="match status" value="1"/>
</dbReference>
<dbReference type="InterPro" id="IPR011701">
    <property type="entry name" value="MFS"/>
</dbReference>
<dbReference type="EMBL" id="JAOQIO010000074">
    <property type="protein sequence ID" value="MCU6793991.1"/>
    <property type="molecule type" value="Genomic_DNA"/>
</dbReference>
<evidence type="ECO:0000256" key="2">
    <source>
        <dbReference type="ARBA" id="ARBA00022448"/>
    </source>
</evidence>
<evidence type="ECO:0000256" key="3">
    <source>
        <dbReference type="ARBA" id="ARBA00022475"/>
    </source>
</evidence>
<gene>
    <name evidence="9" type="ORF">OB236_17960</name>
</gene>
<evidence type="ECO:0000256" key="1">
    <source>
        <dbReference type="ARBA" id="ARBA00004651"/>
    </source>
</evidence>
<feature type="transmembrane region" description="Helical" evidence="7">
    <location>
        <begin position="53"/>
        <end position="75"/>
    </location>
</feature>
<evidence type="ECO:0000259" key="8">
    <source>
        <dbReference type="PROSITE" id="PS50850"/>
    </source>
</evidence>
<dbReference type="Pfam" id="PF07690">
    <property type="entry name" value="MFS_1"/>
    <property type="match status" value="1"/>
</dbReference>
<evidence type="ECO:0000256" key="4">
    <source>
        <dbReference type="ARBA" id="ARBA00022692"/>
    </source>
</evidence>